<feature type="chain" id="PRO_5012508395" description="Chitin-binding type-4 domain-containing protein" evidence="1">
    <location>
        <begin position="22"/>
        <end position="161"/>
    </location>
</feature>
<organism evidence="2 3">
    <name type="scientific">Catenaria anguillulae PL171</name>
    <dbReference type="NCBI Taxonomy" id="765915"/>
    <lineage>
        <taxon>Eukaryota</taxon>
        <taxon>Fungi</taxon>
        <taxon>Fungi incertae sedis</taxon>
        <taxon>Blastocladiomycota</taxon>
        <taxon>Blastocladiomycetes</taxon>
        <taxon>Blastocladiales</taxon>
        <taxon>Catenariaceae</taxon>
        <taxon>Catenaria</taxon>
    </lineage>
</organism>
<name>A0A1Y2HB89_9FUNG</name>
<comment type="caution">
    <text evidence="2">The sequence shown here is derived from an EMBL/GenBank/DDBJ whole genome shotgun (WGS) entry which is preliminary data.</text>
</comment>
<keyword evidence="1" id="KW-0732">Signal</keyword>
<dbReference type="AlphaFoldDB" id="A0A1Y2HB89"/>
<dbReference type="Proteomes" id="UP000193411">
    <property type="component" value="Unassembled WGS sequence"/>
</dbReference>
<gene>
    <name evidence="2" type="ORF">BCR44DRAFT_1277237</name>
</gene>
<evidence type="ECO:0000313" key="3">
    <source>
        <dbReference type="Proteomes" id="UP000193411"/>
    </source>
</evidence>
<protein>
    <recommendedName>
        <fullName evidence="4">Chitin-binding type-4 domain-containing protein</fullName>
    </recommendedName>
</protein>
<evidence type="ECO:0000256" key="1">
    <source>
        <dbReference type="SAM" id="SignalP"/>
    </source>
</evidence>
<accession>A0A1Y2HB89</accession>
<evidence type="ECO:0008006" key="4">
    <source>
        <dbReference type="Google" id="ProtNLM"/>
    </source>
</evidence>
<sequence>MSSLRTDTLIALCALASLANAHAILTSPAARAGSNGADNLGIKIPSPQDAQFFNTCGNAATRPGPPSATLTQGRPFNVAWDITIDHVSDPGVSVAFRCGGQGGFTPLVSGVTAQDRQVDVTMPRAASGACELQWIWTSLEDGGSYIAYAVTITLANRRSWS</sequence>
<dbReference type="EMBL" id="MCFL01000065">
    <property type="protein sequence ID" value="ORZ31191.1"/>
    <property type="molecule type" value="Genomic_DNA"/>
</dbReference>
<dbReference type="OrthoDB" id="2342176at2759"/>
<feature type="signal peptide" evidence="1">
    <location>
        <begin position="1"/>
        <end position="21"/>
    </location>
</feature>
<evidence type="ECO:0000313" key="2">
    <source>
        <dbReference type="EMBL" id="ORZ31191.1"/>
    </source>
</evidence>
<reference evidence="2 3" key="1">
    <citation type="submission" date="2016-07" db="EMBL/GenBank/DDBJ databases">
        <title>Pervasive Adenine N6-methylation of Active Genes in Fungi.</title>
        <authorList>
            <consortium name="DOE Joint Genome Institute"/>
            <person name="Mondo S.J."/>
            <person name="Dannebaum R.O."/>
            <person name="Kuo R.C."/>
            <person name="Labutti K."/>
            <person name="Haridas S."/>
            <person name="Kuo A."/>
            <person name="Salamov A."/>
            <person name="Ahrendt S.R."/>
            <person name="Lipzen A."/>
            <person name="Sullivan W."/>
            <person name="Andreopoulos W.B."/>
            <person name="Clum A."/>
            <person name="Lindquist E."/>
            <person name="Daum C."/>
            <person name="Ramamoorthy G.K."/>
            <person name="Gryganskyi A."/>
            <person name="Culley D."/>
            <person name="Magnuson J.K."/>
            <person name="James T.Y."/>
            <person name="O'Malley M.A."/>
            <person name="Stajich J.E."/>
            <person name="Spatafora J.W."/>
            <person name="Visel A."/>
            <person name="Grigoriev I.V."/>
        </authorList>
    </citation>
    <scope>NUCLEOTIDE SEQUENCE [LARGE SCALE GENOMIC DNA]</scope>
    <source>
        <strain evidence="2 3">PL171</strain>
    </source>
</reference>
<keyword evidence="3" id="KW-1185">Reference proteome</keyword>
<proteinExistence type="predicted"/>